<sequence length="431" mass="46184">MSDRPPSPGPAGGPGHNIRVSARRDDEIKRLITVLLAALNDTTVQEADMSQAFQDIHNRWWEVARAIHRGGQHHGVRAHVLDWPAFLRELYSADHLTQLLRIVYKKEWMAAKAKHSGKLVNAQKAMEVSETVELGLELGPEACQNNAAISGISSMRKPTNHAAIPANDIRRALLGQLVARVDADDEEDGGPLLSLAETKKAIKDLKDAAPAKPAAAKNLKRKRGSKSLAAATPPVAQGQGGGEGEEEEEEEEEEDQTEAPRAAKRVRVDRDLRESLADDYIHHLLDNGSSLLDEELSNPAADAVAEDANITADASSLTSTTTANASFGFGFGFTAHVTAGSLVSPARSRAAQLLASLDQADVSDADRQDTQAELDALLLEQHRQDELVREQLELLSRLRATGPAVVDGGLGAMMNPLLGAVARSADGILAD</sequence>
<proteinExistence type="predicted"/>
<comment type="caution">
    <text evidence="2">The sequence shown here is derived from an EMBL/GenBank/DDBJ whole genome shotgun (WGS) entry which is preliminary data.</text>
</comment>
<organism evidence="2 3">
    <name type="scientific">Colletotrichum liriopes</name>
    <dbReference type="NCBI Taxonomy" id="708192"/>
    <lineage>
        <taxon>Eukaryota</taxon>
        <taxon>Fungi</taxon>
        <taxon>Dikarya</taxon>
        <taxon>Ascomycota</taxon>
        <taxon>Pezizomycotina</taxon>
        <taxon>Sordariomycetes</taxon>
        <taxon>Hypocreomycetidae</taxon>
        <taxon>Glomerellales</taxon>
        <taxon>Glomerellaceae</taxon>
        <taxon>Colletotrichum</taxon>
        <taxon>Colletotrichum spaethianum species complex</taxon>
    </lineage>
</organism>
<feature type="region of interest" description="Disordered" evidence="1">
    <location>
        <begin position="207"/>
        <end position="266"/>
    </location>
</feature>
<feature type="compositionally biased region" description="Acidic residues" evidence="1">
    <location>
        <begin position="243"/>
        <end position="257"/>
    </location>
</feature>
<evidence type="ECO:0000313" key="2">
    <source>
        <dbReference type="EMBL" id="GJC89383.1"/>
    </source>
</evidence>
<name>A0AA37LZF0_9PEZI</name>
<dbReference type="AlphaFoldDB" id="A0AA37LZF0"/>
<dbReference type="Proteomes" id="UP001055172">
    <property type="component" value="Unassembled WGS sequence"/>
</dbReference>
<keyword evidence="3" id="KW-1185">Reference proteome</keyword>
<dbReference type="EMBL" id="BPPX01000040">
    <property type="protein sequence ID" value="GJC89383.1"/>
    <property type="molecule type" value="Genomic_DNA"/>
</dbReference>
<accession>A0AA37LZF0</accession>
<reference evidence="2 3" key="1">
    <citation type="submission" date="2021-07" db="EMBL/GenBank/DDBJ databases">
        <title>Genome data of Colletotrichum spaethianum.</title>
        <authorList>
            <person name="Utami Y.D."/>
            <person name="Hiruma K."/>
        </authorList>
    </citation>
    <scope>NUCLEOTIDE SEQUENCE [LARGE SCALE GENOMIC DNA]</scope>
    <source>
        <strain evidence="2 3">MAFF 242679</strain>
    </source>
</reference>
<evidence type="ECO:0000256" key="1">
    <source>
        <dbReference type="SAM" id="MobiDB-lite"/>
    </source>
</evidence>
<gene>
    <name evidence="2" type="ORF">ColLi_12220</name>
</gene>
<evidence type="ECO:0000313" key="3">
    <source>
        <dbReference type="Proteomes" id="UP001055172"/>
    </source>
</evidence>
<protein>
    <submittedName>
        <fullName evidence="2">Uncharacterized protein</fullName>
    </submittedName>
</protein>